<gene>
    <name evidence="3" type="ordered locus">A2cp1_3411</name>
</gene>
<evidence type="ECO:0000313" key="4">
    <source>
        <dbReference type="Proteomes" id="UP000007089"/>
    </source>
</evidence>
<dbReference type="SMART" id="SM00899">
    <property type="entry name" value="FeoA"/>
    <property type="match status" value="1"/>
</dbReference>
<dbReference type="Gene3D" id="2.30.30.90">
    <property type="match status" value="1"/>
</dbReference>
<accession>B8JHN0</accession>
<dbReference type="Pfam" id="PF04023">
    <property type="entry name" value="FeoA"/>
    <property type="match status" value="1"/>
</dbReference>
<name>B8JHN0_ANAD2</name>
<evidence type="ECO:0000256" key="1">
    <source>
        <dbReference type="ARBA" id="ARBA00023004"/>
    </source>
</evidence>
<organism evidence="3 4">
    <name type="scientific">Anaeromyxobacter dehalogenans (strain ATCC BAA-258 / DSM 21875 / 2CP-1)</name>
    <dbReference type="NCBI Taxonomy" id="455488"/>
    <lineage>
        <taxon>Bacteria</taxon>
        <taxon>Pseudomonadati</taxon>
        <taxon>Myxococcota</taxon>
        <taxon>Myxococcia</taxon>
        <taxon>Myxococcales</taxon>
        <taxon>Cystobacterineae</taxon>
        <taxon>Anaeromyxobacteraceae</taxon>
        <taxon>Anaeromyxobacter</taxon>
    </lineage>
</organism>
<dbReference type="HOGENOM" id="CLU_150646_12_4_7"/>
<dbReference type="InterPro" id="IPR007167">
    <property type="entry name" value="Fe-transptr_FeoA-like"/>
</dbReference>
<dbReference type="Proteomes" id="UP000007089">
    <property type="component" value="Chromosome"/>
</dbReference>
<evidence type="ECO:0000313" key="3">
    <source>
        <dbReference type="EMBL" id="ACL66742.1"/>
    </source>
</evidence>
<dbReference type="InterPro" id="IPR008988">
    <property type="entry name" value="Transcriptional_repressor_C"/>
</dbReference>
<feature type="domain" description="Ferrous iron transporter FeoA-like" evidence="2">
    <location>
        <begin position="3"/>
        <end position="75"/>
    </location>
</feature>
<dbReference type="PANTHER" id="PTHR42954">
    <property type="entry name" value="FE(2+) TRANSPORT PROTEIN A"/>
    <property type="match status" value="1"/>
</dbReference>
<dbReference type="InterPro" id="IPR052713">
    <property type="entry name" value="FeoA"/>
</dbReference>
<sequence length="77" mass="8418">MRTNLASLSPGQRGHITALRAPGALRRRLMDMGLLPGEEVRVEKVAPLGDPIEVTVKRYQLSLRKAEAEGIAVEVMP</sequence>
<dbReference type="GO" id="GO:0046914">
    <property type="term" value="F:transition metal ion binding"/>
    <property type="evidence" value="ECO:0007669"/>
    <property type="project" value="InterPro"/>
</dbReference>
<dbReference type="EMBL" id="CP001359">
    <property type="protein sequence ID" value="ACL66742.1"/>
    <property type="molecule type" value="Genomic_DNA"/>
</dbReference>
<dbReference type="InterPro" id="IPR038157">
    <property type="entry name" value="FeoA_core_dom"/>
</dbReference>
<evidence type="ECO:0000259" key="2">
    <source>
        <dbReference type="SMART" id="SM00899"/>
    </source>
</evidence>
<keyword evidence="4" id="KW-1185">Reference proteome</keyword>
<dbReference type="PANTHER" id="PTHR42954:SF2">
    <property type="entry name" value="FE(2+) TRANSPORT PROTEIN A"/>
    <property type="match status" value="1"/>
</dbReference>
<dbReference type="AlphaFoldDB" id="B8JHN0"/>
<reference evidence="3" key="1">
    <citation type="submission" date="2009-01" db="EMBL/GenBank/DDBJ databases">
        <title>Complete sequence of Anaeromyxobacter dehalogenans 2CP-1.</title>
        <authorList>
            <consortium name="US DOE Joint Genome Institute"/>
            <person name="Lucas S."/>
            <person name="Copeland A."/>
            <person name="Lapidus A."/>
            <person name="Glavina del Rio T."/>
            <person name="Dalin E."/>
            <person name="Tice H."/>
            <person name="Bruce D."/>
            <person name="Goodwin L."/>
            <person name="Pitluck S."/>
            <person name="Saunders E."/>
            <person name="Brettin T."/>
            <person name="Detter J.C."/>
            <person name="Han C."/>
            <person name="Larimer F."/>
            <person name="Land M."/>
            <person name="Hauser L."/>
            <person name="Kyrpides N."/>
            <person name="Ovchinnikova G."/>
            <person name="Beliaev A.S."/>
            <person name="Richardson P."/>
        </authorList>
    </citation>
    <scope>NUCLEOTIDE SEQUENCE</scope>
    <source>
        <strain evidence="3">2CP-1</strain>
    </source>
</reference>
<keyword evidence="1" id="KW-0408">Iron</keyword>
<dbReference type="SUPFAM" id="SSF50037">
    <property type="entry name" value="C-terminal domain of transcriptional repressors"/>
    <property type="match status" value="1"/>
</dbReference>
<dbReference type="RefSeq" id="WP_015934550.1">
    <property type="nucleotide sequence ID" value="NC_011891.1"/>
</dbReference>
<dbReference type="KEGG" id="acp:A2cp1_3411"/>
<proteinExistence type="predicted"/>
<protein>
    <submittedName>
        <fullName evidence="3">FeoA family protein</fullName>
    </submittedName>
</protein>